<proteinExistence type="predicted"/>
<gene>
    <name evidence="1" type="ORF">NCGR_LOCUS46902</name>
</gene>
<dbReference type="AlphaFoldDB" id="A0A811R172"/>
<organism evidence="1 2">
    <name type="scientific">Miscanthus lutarioriparius</name>
    <dbReference type="NCBI Taxonomy" id="422564"/>
    <lineage>
        <taxon>Eukaryota</taxon>
        <taxon>Viridiplantae</taxon>
        <taxon>Streptophyta</taxon>
        <taxon>Embryophyta</taxon>
        <taxon>Tracheophyta</taxon>
        <taxon>Spermatophyta</taxon>
        <taxon>Magnoliopsida</taxon>
        <taxon>Liliopsida</taxon>
        <taxon>Poales</taxon>
        <taxon>Poaceae</taxon>
        <taxon>PACMAD clade</taxon>
        <taxon>Panicoideae</taxon>
        <taxon>Andropogonodae</taxon>
        <taxon>Andropogoneae</taxon>
        <taxon>Saccharinae</taxon>
        <taxon>Miscanthus</taxon>
    </lineage>
</organism>
<dbReference type="EMBL" id="CAJGYO010000012">
    <property type="protein sequence ID" value="CAD6263597.1"/>
    <property type="molecule type" value="Genomic_DNA"/>
</dbReference>
<comment type="caution">
    <text evidence="1">The sequence shown here is derived from an EMBL/GenBank/DDBJ whole genome shotgun (WGS) entry which is preliminary data.</text>
</comment>
<accession>A0A811R172</accession>
<evidence type="ECO:0000313" key="1">
    <source>
        <dbReference type="EMBL" id="CAD6263597.1"/>
    </source>
</evidence>
<keyword evidence="2" id="KW-1185">Reference proteome</keyword>
<name>A0A811R172_9POAL</name>
<dbReference type="Proteomes" id="UP000604825">
    <property type="component" value="Unassembled WGS sequence"/>
</dbReference>
<evidence type="ECO:0000313" key="2">
    <source>
        <dbReference type="Proteomes" id="UP000604825"/>
    </source>
</evidence>
<reference evidence="1" key="1">
    <citation type="submission" date="2020-10" db="EMBL/GenBank/DDBJ databases">
        <authorList>
            <person name="Han B."/>
            <person name="Lu T."/>
            <person name="Zhao Q."/>
            <person name="Huang X."/>
            <person name="Zhao Y."/>
        </authorList>
    </citation>
    <scope>NUCLEOTIDE SEQUENCE</scope>
</reference>
<protein>
    <submittedName>
        <fullName evidence="1">Uncharacterized protein</fullName>
    </submittedName>
</protein>
<dbReference type="OrthoDB" id="10408217at2759"/>
<sequence length="184" mass="18988">MCVPVFGGSDGIPISVGKIGEGDVPNMCDRIGEGGVSSVPVLKMCDEIGEGSASSVPIPKMCDGGTRQNEPMKLGASGGDGSPEHVLNIGCSRLRVDHIGQLYVLDSEDEGSGMEAGLYVPDSEEEDGHDCGCERRQLHRCVGLPRGDVGGCYNCGRAVVASTASNKSEKMTMAANSVIKAASV</sequence>